<proteinExistence type="predicted"/>
<dbReference type="RefSeq" id="WP_026800306.1">
    <property type="nucleotide sequence ID" value="NZ_AULI01000007.1"/>
</dbReference>
<comment type="caution">
    <text evidence="2">The sequence shown here is derived from an EMBL/GenBank/DDBJ whole genome shotgun (WGS) entry which is preliminary data.</text>
</comment>
<dbReference type="eggNOG" id="COG0770">
    <property type="taxonomic scope" value="Bacteria"/>
</dbReference>
<dbReference type="OrthoDB" id="9810528at2"/>
<dbReference type="Pfam" id="PF00882">
    <property type="entry name" value="Zn_dep_PLPC"/>
    <property type="match status" value="1"/>
</dbReference>
<keyword evidence="3" id="KW-1185">Reference proteome</keyword>
<dbReference type="EMBL" id="AVPE01000005">
    <property type="protein sequence ID" value="KGX92580.1"/>
    <property type="molecule type" value="Genomic_DNA"/>
</dbReference>
<dbReference type="Proteomes" id="UP000030528">
    <property type="component" value="Unassembled WGS sequence"/>
</dbReference>
<dbReference type="STRING" id="1385510.GCA_000425205_01913"/>
<accession>A0A0A5GN56</accession>
<organism evidence="2 3">
    <name type="scientific">Pontibacillus halophilus JSM 076056 = DSM 19796</name>
    <dbReference type="NCBI Taxonomy" id="1385510"/>
    <lineage>
        <taxon>Bacteria</taxon>
        <taxon>Bacillati</taxon>
        <taxon>Bacillota</taxon>
        <taxon>Bacilli</taxon>
        <taxon>Bacillales</taxon>
        <taxon>Bacillaceae</taxon>
        <taxon>Pontibacillus</taxon>
    </lineage>
</organism>
<dbReference type="AlphaFoldDB" id="A0A0A5GN56"/>
<protein>
    <recommendedName>
        <fullName evidence="1">Phospholipase C/D domain-containing protein</fullName>
    </recommendedName>
</protein>
<dbReference type="InterPro" id="IPR029002">
    <property type="entry name" value="PLPC/GPLD1"/>
</dbReference>
<reference evidence="2 3" key="1">
    <citation type="submission" date="2013-08" db="EMBL/GenBank/DDBJ databases">
        <authorList>
            <person name="Huang J."/>
            <person name="Wang G."/>
        </authorList>
    </citation>
    <scope>NUCLEOTIDE SEQUENCE [LARGE SCALE GENOMIC DNA]</scope>
    <source>
        <strain evidence="2 3">JSM 076056</strain>
    </source>
</reference>
<evidence type="ECO:0000313" key="3">
    <source>
        <dbReference type="Proteomes" id="UP000030528"/>
    </source>
</evidence>
<sequence length="305" mass="35871">MPNVWTHILFSEDVLDHIQTPKEIKRADSHIHLGAQGPDPFFYYHFLPWQRDKTVEQLGLAMHTKQCGPFLLDLIIEAKDAPIATQAYVLGFITHHILDRNTHPYIHYLAGYEANKHQKLEVLIDTLMMKQYRNVDTWQTPVHKLLYVGLHLPTATTELLERLIDKHYKEETRELPPRYVQRSYEDMKRALRLLYDPWGWKNTLFPTLVSPFSYRPYEDHLDLLNNNSNTWYHSATNEPSTKSFHDLYKEAWGEGKRVVSATLTYWENPTPSREAVLERLIQNISYDTGKPVELEMSNHYSCPIL</sequence>
<evidence type="ECO:0000313" key="2">
    <source>
        <dbReference type="EMBL" id="KGX92580.1"/>
    </source>
</evidence>
<feature type="domain" description="Phospholipase C/D" evidence="1">
    <location>
        <begin position="6"/>
        <end position="137"/>
    </location>
</feature>
<evidence type="ECO:0000259" key="1">
    <source>
        <dbReference type="Pfam" id="PF00882"/>
    </source>
</evidence>
<name>A0A0A5GN56_9BACI</name>
<gene>
    <name evidence="2" type="ORF">N781_14700</name>
</gene>